<dbReference type="OMA" id="YPGYKHA"/>
<dbReference type="EMBL" id="CH408156">
    <property type="protein sequence ID" value="EDK37896.2"/>
    <property type="molecule type" value="Genomic_DNA"/>
</dbReference>
<dbReference type="HOGENOM" id="CLU_035438_1_1_1"/>
<dbReference type="FunCoup" id="A5DFE3">
    <property type="interactions" value="250"/>
</dbReference>
<dbReference type="GeneID" id="5127962"/>
<dbReference type="RefSeq" id="XP_001486323.2">
    <property type="nucleotide sequence ID" value="XM_001486273.1"/>
</dbReference>
<dbReference type="PANTHER" id="PTHR11538:SF26">
    <property type="entry name" value="FERREDOXIN-FOLD ANTICODON-BINDING DOMAIN-CONTAINING PROTEIN 1"/>
    <property type="match status" value="1"/>
</dbReference>
<dbReference type="GO" id="GO:0070475">
    <property type="term" value="P:rRNA base methylation"/>
    <property type="evidence" value="ECO:0007669"/>
    <property type="project" value="EnsemblFungi"/>
</dbReference>
<dbReference type="eggNOG" id="KOG4174">
    <property type="taxonomic scope" value="Eukaryota"/>
</dbReference>
<sequence length="299" mass="34145">MAFSMAKKGKASKGLKASLRRFEEAEKLKKKREHQLASQKKFEAQKKKSISGGGKAQSNQKGFVPFNTENTVLLVGEGDFSFAVSVVKNNHVLPTNLVATSYDRREIATEKYTTAANNLEYLESRGVKVLFEIDATKLPQTLGLSSKKNKSTLFSASQKLDVILFNFPHTGKGIKDMDRNVRDHQKLVLQYFQNCNELFPIVNERSLDAAFSGYSKANDERIILSTFEGEPYVSWGIKAIARSEDWKVQRSGRFDWDLFPEYHHRRTNSMKDTTKEASVRDARIYVFERRLEEPLDKTQ</sequence>
<protein>
    <recommendedName>
        <fullName evidence="2">25S rRNA (uridine-N(3))-methyltransferase BMT5-like domain-containing protein</fullName>
    </recommendedName>
</protein>
<dbReference type="OrthoDB" id="273345at2759"/>
<dbReference type="InParanoid" id="A5DFE3"/>
<dbReference type="PANTHER" id="PTHR11538">
    <property type="entry name" value="PHENYLALANYL-TRNA SYNTHETASE"/>
    <property type="match status" value="1"/>
</dbReference>
<evidence type="ECO:0000259" key="2">
    <source>
        <dbReference type="Pfam" id="PF10354"/>
    </source>
</evidence>
<proteinExistence type="predicted"/>
<keyword evidence="4" id="KW-1185">Reference proteome</keyword>
<dbReference type="AlphaFoldDB" id="A5DFE3"/>
<dbReference type="InterPro" id="IPR019446">
    <property type="entry name" value="BMT5-like"/>
</dbReference>
<feature type="region of interest" description="Disordered" evidence="1">
    <location>
        <begin position="26"/>
        <end position="61"/>
    </location>
</feature>
<feature type="domain" description="25S rRNA (uridine-N(3))-methyltransferase BMT5-like" evidence="2">
    <location>
        <begin position="73"/>
        <end position="266"/>
    </location>
</feature>
<name>A5DFE3_PICGU</name>
<dbReference type="Proteomes" id="UP000001997">
    <property type="component" value="Unassembled WGS sequence"/>
</dbReference>
<dbReference type="STRING" id="294746.A5DFE3"/>
<dbReference type="GO" id="GO:0070042">
    <property type="term" value="F:rRNA (uridine-N3-)-methyltransferase activity"/>
    <property type="evidence" value="ECO:0007669"/>
    <property type="project" value="EnsemblFungi"/>
</dbReference>
<organism evidence="3 4">
    <name type="scientific">Meyerozyma guilliermondii (strain ATCC 6260 / CBS 566 / DSM 6381 / JCM 1539 / NBRC 10279 / NRRL Y-324)</name>
    <name type="common">Yeast</name>
    <name type="synonym">Candida guilliermondii</name>
    <dbReference type="NCBI Taxonomy" id="294746"/>
    <lineage>
        <taxon>Eukaryota</taxon>
        <taxon>Fungi</taxon>
        <taxon>Dikarya</taxon>
        <taxon>Ascomycota</taxon>
        <taxon>Saccharomycotina</taxon>
        <taxon>Pichiomycetes</taxon>
        <taxon>Debaryomycetaceae</taxon>
        <taxon>Meyerozyma</taxon>
    </lineage>
</organism>
<dbReference type="GO" id="GO:0005737">
    <property type="term" value="C:cytoplasm"/>
    <property type="evidence" value="ECO:0007669"/>
    <property type="project" value="TreeGrafter"/>
</dbReference>
<evidence type="ECO:0000313" key="3">
    <source>
        <dbReference type="EMBL" id="EDK37896.2"/>
    </source>
</evidence>
<accession>A5DFE3</accession>
<dbReference type="GO" id="GO:0005730">
    <property type="term" value="C:nucleolus"/>
    <property type="evidence" value="ECO:0007669"/>
    <property type="project" value="EnsemblFungi"/>
</dbReference>
<dbReference type="VEuPathDB" id="FungiDB:PGUG_01994"/>
<reference evidence="3 4" key="1">
    <citation type="journal article" date="2009" name="Nature">
        <title>Evolution of pathogenicity and sexual reproduction in eight Candida genomes.</title>
        <authorList>
            <person name="Butler G."/>
            <person name="Rasmussen M.D."/>
            <person name="Lin M.F."/>
            <person name="Santos M.A."/>
            <person name="Sakthikumar S."/>
            <person name="Munro C.A."/>
            <person name="Rheinbay E."/>
            <person name="Grabherr M."/>
            <person name="Forche A."/>
            <person name="Reedy J.L."/>
            <person name="Agrafioti I."/>
            <person name="Arnaud M.B."/>
            <person name="Bates S."/>
            <person name="Brown A.J."/>
            <person name="Brunke S."/>
            <person name="Costanzo M.C."/>
            <person name="Fitzpatrick D.A."/>
            <person name="de Groot P.W."/>
            <person name="Harris D."/>
            <person name="Hoyer L.L."/>
            <person name="Hube B."/>
            <person name="Klis F.M."/>
            <person name="Kodira C."/>
            <person name="Lennard N."/>
            <person name="Logue M.E."/>
            <person name="Martin R."/>
            <person name="Neiman A.M."/>
            <person name="Nikolaou E."/>
            <person name="Quail M.A."/>
            <person name="Quinn J."/>
            <person name="Santos M.C."/>
            <person name="Schmitzberger F.F."/>
            <person name="Sherlock G."/>
            <person name="Shah P."/>
            <person name="Silverstein K.A."/>
            <person name="Skrzypek M.S."/>
            <person name="Soll D."/>
            <person name="Staggs R."/>
            <person name="Stansfield I."/>
            <person name="Stumpf M.P."/>
            <person name="Sudbery P.E."/>
            <person name="Srikantha T."/>
            <person name="Zeng Q."/>
            <person name="Berman J."/>
            <person name="Berriman M."/>
            <person name="Heitman J."/>
            <person name="Gow N.A."/>
            <person name="Lorenz M.C."/>
            <person name="Birren B.W."/>
            <person name="Kellis M."/>
            <person name="Cuomo C.A."/>
        </authorList>
    </citation>
    <scope>NUCLEOTIDE SEQUENCE [LARGE SCALE GENOMIC DNA]</scope>
    <source>
        <strain evidence="4">ATCC 6260 / CBS 566 / DSM 6381 / JCM 1539 / NBRC 10279 / NRRL Y-324</strain>
    </source>
</reference>
<dbReference type="KEGG" id="pgu:PGUG_01994"/>
<evidence type="ECO:0000256" key="1">
    <source>
        <dbReference type="SAM" id="MobiDB-lite"/>
    </source>
</evidence>
<evidence type="ECO:0000313" key="4">
    <source>
        <dbReference type="Proteomes" id="UP000001997"/>
    </source>
</evidence>
<dbReference type="Pfam" id="PF10354">
    <property type="entry name" value="BMT5-like"/>
    <property type="match status" value="1"/>
</dbReference>
<gene>
    <name evidence="3" type="ORF">PGUG_01994</name>
</gene>